<feature type="region of interest" description="Disordered" evidence="1">
    <location>
        <begin position="1"/>
        <end position="37"/>
    </location>
</feature>
<evidence type="ECO:0000256" key="1">
    <source>
        <dbReference type="SAM" id="MobiDB-lite"/>
    </source>
</evidence>
<accession>A0AAN9MXI7</accession>
<gene>
    <name evidence="2" type="ORF">VNO77_02221</name>
</gene>
<feature type="compositionally biased region" description="Basic and acidic residues" evidence="1">
    <location>
        <begin position="260"/>
        <end position="275"/>
    </location>
</feature>
<keyword evidence="3" id="KW-1185">Reference proteome</keyword>
<dbReference type="AlphaFoldDB" id="A0AAN9MXI7"/>
<evidence type="ECO:0000313" key="3">
    <source>
        <dbReference type="Proteomes" id="UP001367508"/>
    </source>
</evidence>
<sequence length="275" mass="30332">MNRVAGQGLFRHKKGSFERTSTSKLRSRSKGEEDRCKTQVRINAYSPKKQDSSPQGTHVIGPIGSWNWSDSGNGEAVGRYRLILATSTGDNGPTWNAVDIPGSTWSSRGSTTDEDLSVCVSARDDVVAPVPCDKGCGNSNGSMQCEEDSREYCSPIEDLLRDKLTFGQGLMQVDKAFEHGVFTLERVVQVNPKFHKDASSFEDLVPLEGCIELHSSKETVVKAPRHVPLFKIPIAIIELTDVANRPPQVSFPKKLSQPSHIEKKHIEDPREASWG</sequence>
<dbReference type="Proteomes" id="UP001367508">
    <property type="component" value="Unassembled WGS sequence"/>
</dbReference>
<dbReference type="EMBL" id="JAYMYQ010000001">
    <property type="protein sequence ID" value="KAK7360238.1"/>
    <property type="molecule type" value="Genomic_DNA"/>
</dbReference>
<name>A0AAN9MXI7_CANGL</name>
<protein>
    <submittedName>
        <fullName evidence="2">Uncharacterized protein</fullName>
    </submittedName>
</protein>
<comment type="caution">
    <text evidence="2">The sequence shown here is derived from an EMBL/GenBank/DDBJ whole genome shotgun (WGS) entry which is preliminary data.</text>
</comment>
<feature type="region of interest" description="Disordered" evidence="1">
    <location>
        <begin position="250"/>
        <end position="275"/>
    </location>
</feature>
<evidence type="ECO:0000313" key="2">
    <source>
        <dbReference type="EMBL" id="KAK7360238.1"/>
    </source>
</evidence>
<reference evidence="2 3" key="1">
    <citation type="submission" date="2024-01" db="EMBL/GenBank/DDBJ databases">
        <title>The genomes of 5 underutilized Papilionoideae crops provide insights into root nodulation and disease resistanc.</title>
        <authorList>
            <person name="Jiang F."/>
        </authorList>
    </citation>
    <scope>NUCLEOTIDE SEQUENCE [LARGE SCALE GENOMIC DNA]</scope>
    <source>
        <strain evidence="2">LVBAO_FW01</strain>
        <tissue evidence="2">Leaves</tissue>
    </source>
</reference>
<proteinExistence type="predicted"/>
<organism evidence="2 3">
    <name type="scientific">Canavalia gladiata</name>
    <name type="common">Sword bean</name>
    <name type="synonym">Dolichos gladiatus</name>
    <dbReference type="NCBI Taxonomy" id="3824"/>
    <lineage>
        <taxon>Eukaryota</taxon>
        <taxon>Viridiplantae</taxon>
        <taxon>Streptophyta</taxon>
        <taxon>Embryophyta</taxon>
        <taxon>Tracheophyta</taxon>
        <taxon>Spermatophyta</taxon>
        <taxon>Magnoliopsida</taxon>
        <taxon>eudicotyledons</taxon>
        <taxon>Gunneridae</taxon>
        <taxon>Pentapetalae</taxon>
        <taxon>rosids</taxon>
        <taxon>fabids</taxon>
        <taxon>Fabales</taxon>
        <taxon>Fabaceae</taxon>
        <taxon>Papilionoideae</taxon>
        <taxon>50 kb inversion clade</taxon>
        <taxon>NPAAA clade</taxon>
        <taxon>indigoferoid/millettioid clade</taxon>
        <taxon>Phaseoleae</taxon>
        <taxon>Canavalia</taxon>
    </lineage>
</organism>